<comment type="caution">
    <text evidence="1">The sequence shown here is derived from an EMBL/GenBank/DDBJ whole genome shotgun (WGS) entry which is preliminary data.</text>
</comment>
<keyword evidence="2" id="KW-1185">Reference proteome</keyword>
<proteinExistence type="predicted"/>
<protein>
    <recommendedName>
        <fullName evidence="3">EF-hand domain-containing protein</fullName>
    </recommendedName>
</protein>
<dbReference type="EMBL" id="NBSK02000001">
    <property type="protein sequence ID" value="KAJ0224483.1"/>
    <property type="molecule type" value="Genomic_DNA"/>
</dbReference>
<evidence type="ECO:0008006" key="3">
    <source>
        <dbReference type="Google" id="ProtNLM"/>
    </source>
</evidence>
<dbReference type="Proteomes" id="UP000235145">
    <property type="component" value="Unassembled WGS sequence"/>
</dbReference>
<sequence length="140" mass="16816">MANQRRRRSTAVSLISLIGFFFSSGYRRPFHRYRFRRHYPRVEILSMEHDSVENKIYAYEDDVVWVNSRVPRYFLIFCLIRQLGSAFLDETNEICVSSVPVSLSPELWKEDNWRWEINSNPDMFLALDKDMNRTLSKQEL</sequence>
<gene>
    <name evidence="1" type="ORF">LSAT_V11C100005370</name>
</gene>
<evidence type="ECO:0000313" key="2">
    <source>
        <dbReference type="Proteomes" id="UP000235145"/>
    </source>
</evidence>
<evidence type="ECO:0000313" key="1">
    <source>
        <dbReference type="EMBL" id="KAJ0224483.1"/>
    </source>
</evidence>
<dbReference type="PROSITE" id="PS00018">
    <property type="entry name" value="EF_HAND_1"/>
    <property type="match status" value="1"/>
</dbReference>
<dbReference type="AlphaFoldDB" id="A0A9R1WLW1"/>
<name>A0A9R1WLW1_LACSA</name>
<dbReference type="InterPro" id="IPR018247">
    <property type="entry name" value="EF_Hand_1_Ca_BS"/>
</dbReference>
<reference evidence="1 2" key="1">
    <citation type="journal article" date="2017" name="Nat. Commun.">
        <title>Genome assembly with in vitro proximity ligation data and whole-genome triplication in lettuce.</title>
        <authorList>
            <person name="Reyes-Chin-Wo S."/>
            <person name="Wang Z."/>
            <person name="Yang X."/>
            <person name="Kozik A."/>
            <person name="Arikit S."/>
            <person name="Song C."/>
            <person name="Xia L."/>
            <person name="Froenicke L."/>
            <person name="Lavelle D.O."/>
            <person name="Truco M.J."/>
            <person name="Xia R."/>
            <person name="Zhu S."/>
            <person name="Xu C."/>
            <person name="Xu H."/>
            <person name="Xu X."/>
            <person name="Cox K."/>
            <person name="Korf I."/>
            <person name="Meyers B.C."/>
            <person name="Michelmore R.W."/>
        </authorList>
    </citation>
    <scope>NUCLEOTIDE SEQUENCE [LARGE SCALE GENOMIC DNA]</scope>
    <source>
        <strain evidence="2">cv. Salinas</strain>
        <tissue evidence="1">Seedlings</tissue>
    </source>
</reference>
<organism evidence="1 2">
    <name type="scientific">Lactuca sativa</name>
    <name type="common">Garden lettuce</name>
    <dbReference type="NCBI Taxonomy" id="4236"/>
    <lineage>
        <taxon>Eukaryota</taxon>
        <taxon>Viridiplantae</taxon>
        <taxon>Streptophyta</taxon>
        <taxon>Embryophyta</taxon>
        <taxon>Tracheophyta</taxon>
        <taxon>Spermatophyta</taxon>
        <taxon>Magnoliopsida</taxon>
        <taxon>eudicotyledons</taxon>
        <taxon>Gunneridae</taxon>
        <taxon>Pentapetalae</taxon>
        <taxon>asterids</taxon>
        <taxon>campanulids</taxon>
        <taxon>Asterales</taxon>
        <taxon>Asteraceae</taxon>
        <taxon>Cichorioideae</taxon>
        <taxon>Cichorieae</taxon>
        <taxon>Lactucinae</taxon>
        <taxon>Lactuca</taxon>
    </lineage>
</organism>
<accession>A0A9R1WLW1</accession>